<proteinExistence type="predicted"/>
<accession>A0ABQ7JQE7</accession>
<organism evidence="1 2">
    <name type="scientific">Linnemannia gamsii</name>
    <dbReference type="NCBI Taxonomy" id="64522"/>
    <lineage>
        <taxon>Eukaryota</taxon>
        <taxon>Fungi</taxon>
        <taxon>Fungi incertae sedis</taxon>
        <taxon>Mucoromycota</taxon>
        <taxon>Mortierellomycotina</taxon>
        <taxon>Mortierellomycetes</taxon>
        <taxon>Mortierellales</taxon>
        <taxon>Mortierellaceae</taxon>
        <taxon>Linnemannia</taxon>
    </lineage>
</organism>
<evidence type="ECO:0000313" key="1">
    <source>
        <dbReference type="EMBL" id="KAG0283213.1"/>
    </source>
</evidence>
<dbReference type="EMBL" id="JAAAIM010000937">
    <property type="protein sequence ID" value="KAG0283213.1"/>
    <property type="molecule type" value="Genomic_DNA"/>
</dbReference>
<evidence type="ECO:0000313" key="2">
    <source>
        <dbReference type="Proteomes" id="UP001194696"/>
    </source>
</evidence>
<dbReference type="Proteomes" id="UP001194696">
    <property type="component" value="Unassembled WGS sequence"/>
</dbReference>
<feature type="non-terminal residue" evidence="1">
    <location>
        <position position="51"/>
    </location>
</feature>
<protein>
    <submittedName>
        <fullName evidence="1">Uncharacterized protein</fullName>
    </submittedName>
</protein>
<gene>
    <name evidence="1" type="ORF">BGZ96_012407</name>
</gene>
<reference evidence="1 2" key="1">
    <citation type="journal article" date="2020" name="Fungal Divers.">
        <title>Resolving the Mortierellaceae phylogeny through synthesis of multi-gene phylogenetics and phylogenomics.</title>
        <authorList>
            <person name="Vandepol N."/>
            <person name="Liber J."/>
            <person name="Desiro A."/>
            <person name="Na H."/>
            <person name="Kennedy M."/>
            <person name="Barry K."/>
            <person name="Grigoriev I.V."/>
            <person name="Miller A.N."/>
            <person name="O'Donnell K."/>
            <person name="Stajich J.E."/>
            <person name="Bonito G."/>
        </authorList>
    </citation>
    <scope>NUCLEOTIDE SEQUENCE [LARGE SCALE GENOMIC DNA]</scope>
    <source>
        <strain evidence="1 2">AD045</strain>
    </source>
</reference>
<keyword evidence="2" id="KW-1185">Reference proteome</keyword>
<sequence>ARVTLLRTRLLSLRVHPWRCSFPRMWQTTGTLAHSRPTRLTSILIPIFCRN</sequence>
<feature type="non-terminal residue" evidence="1">
    <location>
        <position position="1"/>
    </location>
</feature>
<name>A0ABQ7JQE7_9FUNG</name>
<comment type="caution">
    <text evidence="1">The sequence shown here is derived from an EMBL/GenBank/DDBJ whole genome shotgun (WGS) entry which is preliminary data.</text>
</comment>